<dbReference type="OrthoDB" id="197680at2"/>
<gene>
    <name evidence="3" type="ORF">E2980_15285</name>
</gene>
<evidence type="ECO:0000313" key="3">
    <source>
        <dbReference type="EMBL" id="TFE24703.1"/>
    </source>
</evidence>
<dbReference type="EMBL" id="SOMN01000023">
    <property type="protein sequence ID" value="TFE24703.1"/>
    <property type="molecule type" value="Genomic_DNA"/>
</dbReference>
<evidence type="ECO:0000259" key="2">
    <source>
        <dbReference type="PROSITE" id="PS50022"/>
    </source>
</evidence>
<feature type="domain" description="F5/8 type C" evidence="2">
    <location>
        <begin position="818"/>
        <end position="988"/>
    </location>
</feature>
<reference evidence="3 4" key="1">
    <citation type="submission" date="2019-03" db="EMBL/GenBank/DDBJ databases">
        <title>Cohnella endophytica sp. nov., a novel endophytic bacterium isolated from bark of Sonneratia apetala.</title>
        <authorList>
            <person name="Tuo L."/>
        </authorList>
    </citation>
    <scope>NUCLEOTIDE SEQUENCE [LARGE SCALE GENOMIC DNA]</scope>
    <source>
        <strain evidence="3 4">CCTCC AB 208254</strain>
    </source>
</reference>
<dbReference type="Pfam" id="PF12733">
    <property type="entry name" value="Cadherin-like"/>
    <property type="match status" value="2"/>
</dbReference>
<accession>A0A4Y8LTA5</accession>
<dbReference type="InterPro" id="IPR053850">
    <property type="entry name" value="Glyco_hydro_123_N_2"/>
</dbReference>
<feature type="chain" id="PRO_5021413119" evidence="1">
    <location>
        <begin position="25"/>
        <end position="1365"/>
    </location>
</feature>
<dbReference type="RefSeq" id="WP_135153068.1">
    <property type="nucleotide sequence ID" value="NZ_SOMN01000023.1"/>
</dbReference>
<sequence length="1365" mass="151567">MSKKLMTIGFAIIFLLSSMPFASAEDNDTIDAWVEPPLKTVYRTSTFPQNPISSINLVSAKNEYESAQIALRNDTGFGIAGVEFSALVSSGSDIIAGSNLSYHFMEYEEKDTAKANPFWPEREGLELYPLSEVPDPLSNEKSIEVAANSTQPIYIVNYVPSDAVPGTYEGTIIVKTSLGDLTVPIRVEVYDATIPEVSQTDFVNYHWNMTNGFTWDGLTWEGSPPNPAFDVGQYYYGVETYSEEWFDLMAEFARVMTEYRTNMVWVRTDLFLNATGTLLSDFVTGIPEEIDWSLFDRYVQTYIDNGVTHFANQHLIHALNKMPENEKPTAEWSTALPDYLPQTDAFLENYLTALNAHLEEKGWTSDNGFTWYQHILDEPNNVNHKNWWTYAARKIKQINAETGSEFKTMDADPDGKLMVEETLPYLDVMVPYTPTFHAMQDQYKAQQAAGKDMWVYTMEVNQPPWLNRFWTQPTLTGRLLYWNLNQEGVTGHLHWAWNAWYTGPWNGDSYIVYPDKANKTVKSSLRHEAMRDGIEDYELLNLIKQSNPELAQQLADSVVNREDPRKYTLDPVYIKALHDYAVKSAAGVNAGDIPQTTNPYIGQEMPLTHLVDNTESDIRYSGNWFARSRQFAYLGTTKATSSANAYAEYTFVGSGIDVIIEKNQASGKVSISVDGSEPVIVDLYEKVQHDYFTIYAKWNLTEGEQHTIKIVNLENKELSLDGFRVHMYEGQQIYNASLASLEIANAPSFQFSGGITDYQVMIPEDVNTISVTPALMDAEGTITINGNPMDSGMVATADIPTGKSKISIRTTAGDGVTTKLYTLNFLKGNVNEAGTNVARTAAGVTASAARSGDQGITYGPMKMVDGNYGTMFASLQGYNNDHPFPHEIVMSWDSPQTFNTIVMATSSGLIQGITDIDVQASSDGVNWETIAQRVPITWKSNKDDGVMEYTYANIPEVSGAQKLRVQINDAYYTSWNMYAVYELELYQLPEHGEIAVHVTRDVALSGLDIEDKNSGNPIDISFDPDVKEYSIRLGLETDKIAITPSLANDYGTVEVNGVPVPLGKTVIASIPEGLSTLTVKAIGDQGAFKEYSIAVKRVDNLAAKASSITLDKPMAGVTDVKYLIDEDYSTVFKNGVYNSHAEFQFPHTIDLKWDTPQTFNTFGLIVPDGAIDHKPAYLALKVKKGDEWIQILSDNMTWVENGDTVFWPLYEGLNSANAGGYLNERLPILGQEGITEMQIVIYSGRFYSSPYYYEINDIEIADIGAAGQIVIELAEDTAADVAENLTAIESPAADEKDLKLPVIPAGFTVRIASSDDPKVIGLDGKVKPPKEATAVKLVLEVTRTSDGTKALTQAITIIVPAKKDK</sequence>
<dbReference type="PROSITE" id="PS50022">
    <property type="entry name" value="FA58C_3"/>
    <property type="match status" value="1"/>
</dbReference>
<dbReference type="InterPro" id="IPR025883">
    <property type="entry name" value="Cadherin-like_domain"/>
</dbReference>
<proteinExistence type="predicted"/>
<name>A0A4Y8LTA5_9BACL</name>
<organism evidence="3 4">
    <name type="scientific">Cohnella luojiensis</name>
    <dbReference type="NCBI Taxonomy" id="652876"/>
    <lineage>
        <taxon>Bacteria</taxon>
        <taxon>Bacillati</taxon>
        <taxon>Bacillota</taxon>
        <taxon>Bacilli</taxon>
        <taxon>Bacillales</taxon>
        <taxon>Paenibacillaceae</taxon>
        <taxon>Cohnella</taxon>
    </lineage>
</organism>
<feature type="signal peptide" evidence="1">
    <location>
        <begin position="1"/>
        <end position="24"/>
    </location>
</feature>
<keyword evidence="1" id="KW-0732">Signal</keyword>
<dbReference type="Gene3D" id="2.60.120.260">
    <property type="entry name" value="Galactose-binding domain-like"/>
    <property type="match status" value="2"/>
</dbReference>
<dbReference type="Proteomes" id="UP000297900">
    <property type="component" value="Unassembled WGS sequence"/>
</dbReference>
<dbReference type="SUPFAM" id="SSF49785">
    <property type="entry name" value="Galactose-binding domain-like"/>
    <property type="match status" value="1"/>
</dbReference>
<dbReference type="Pfam" id="PF13320">
    <property type="entry name" value="GH123_cat"/>
    <property type="match status" value="1"/>
</dbReference>
<protein>
    <submittedName>
        <fullName evidence="3">DUF4091 domain-containing protein</fullName>
    </submittedName>
</protein>
<dbReference type="InterPro" id="IPR025150">
    <property type="entry name" value="GH123_cat"/>
</dbReference>
<evidence type="ECO:0000313" key="4">
    <source>
        <dbReference type="Proteomes" id="UP000297900"/>
    </source>
</evidence>
<comment type="caution">
    <text evidence="3">The sequence shown here is derived from an EMBL/GenBank/DDBJ whole genome shotgun (WGS) entry which is preliminary data.</text>
</comment>
<dbReference type="Pfam" id="PF22680">
    <property type="entry name" value="Glyco_hydro_123_N_2"/>
    <property type="match status" value="1"/>
</dbReference>
<dbReference type="Pfam" id="PF00754">
    <property type="entry name" value="F5_F8_type_C"/>
    <property type="match status" value="1"/>
</dbReference>
<dbReference type="InterPro" id="IPR000421">
    <property type="entry name" value="FA58C"/>
</dbReference>
<dbReference type="InterPro" id="IPR008979">
    <property type="entry name" value="Galactose-bd-like_sf"/>
</dbReference>
<keyword evidence="4" id="KW-1185">Reference proteome</keyword>
<evidence type="ECO:0000256" key="1">
    <source>
        <dbReference type="SAM" id="SignalP"/>
    </source>
</evidence>